<sequence>MSKVDYFFSDKAFTYFLLICQITNIPGRSSEDIESFVKDLGKGINTLGINKAKSLGPFINEIVKEFSKINDMFSTVAYPDISVEPIAVYKEMKL</sequence>
<protein>
    <submittedName>
        <fullName evidence="1">Uncharacterized protein</fullName>
    </submittedName>
</protein>
<name>A0A1T4XJU3_9BACL</name>
<dbReference type="AlphaFoldDB" id="A0A1T4XJU3"/>
<reference evidence="2" key="1">
    <citation type="submission" date="2017-02" db="EMBL/GenBank/DDBJ databases">
        <authorList>
            <person name="Varghese N."/>
            <person name="Submissions S."/>
        </authorList>
    </citation>
    <scope>NUCLEOTIDE SEQUENCE [LARGE SCALE GENOMIC DNA]</scope>
    <source>
        <strain evidence="2">DSM 23966</strain>
    </source>
</reference>
<accession>A0A1T4XJU3</accession>
<proteinExistence type="predicted"/>
<dbReference type="EMBL" id="FUYJ01000001">
    <property type="protein sequence ID" value="SKA89385.1"/>
    <property type="molecule type" value="Genomic_DNA"/>
</dbReference>
<dbReference type="RefSeq" id="WP_078816637.1">
    <property type="nucleotide sequence ID" value="NZ_FUYJ01000001.1"/>
</dbReference>
<keyword evidence="2" id="KW-1185">Reference proteome</keyword>
<organism evidence="1 2">
    <name type="scientific">Sporosarcina newyorkensis</name>
    <dbReference type="NCBI Taxonomy" id="759851"/>
    <lineage>
        <taxon>Bacteria</taxon>
        <taxon>Bacillati</taxon>
        <taxon>Bacillota</taxon>
        <taxon>Bacilli</taxon>
        <taxon>Bacillales</taxon>
        <taxon>Caryophanaceae</taxon>
        <taxon>Sporosarcina</taxon>
    </lineage>
</organism>
<gene>
    <name evidence="1" type="ORF">SAMN04244570_0833</name>
</gene>
<dbReference type="Proteomes" id="UP000190042">
    <property type="component" value="Unassembled WGS sequence"/>
</dbReference>
<evidence type="ECO:0000313" key="2">
    <source>
        <dbReference type="Proteomes" id="UP000190042"/>
    </source>
</evidence>
<evidence type="ECO:0000313" key="1">
    <source>
        <dbReference type="EMBL" id="SKA89385.1"/>
    </source>
</evidence>